<sequence length="240" mass="26597">MIISATSLVKESWKIYKDNFLLFLKIISWLFIPTVIWTIIAVSDLTKVAAVPIDICLAFIYIILSLFVSIALILASDNLAKGKNVDLKELFNLTYSKLLPFLWVSILANLAIFGGILLLIVPGIIFAVLFSFAPMATLLDGEKGTLALSYSKKLVKDNFWGVLWRWVASYFMYGVIISVIALGLTYIIGIVTGELGVVVLSGDSVWWSRLISDGISFLSLPIFTIIGVLFYNSLKKEKGN</sequence>
<keyword evidence="1" id="KW-0812">Transmembrane</keyword>
<dbReference type="AlphaFoldDB" id="A0A1F5S456"/>
<dbReference type="EMBL" id="MFGA01000016">
    <property type="protein sequence ID" value="OGF21061.1"/>
    <property type="molecule type" value="Genomic_DNA"/>
</dbReference>
<proteinExistence type="predicted"/>
<evidence type="ECO:0000313" key="3">
    <source>
        <dbReference type="Proteomes" id="UP000177407"/>
    </source>
</evidence>
<protein>
    <recommendedName>
        <fullName evidence="4">Glycerophosphoryl diester phosphodiesterase membrane domain-containing protein</fullName>
    </recommendedName>
</protein>
<keyword evidence="1" id="KW-0472">Membrane</keyword>
<evidence type="ECO:0000256" key="1">
    <source>
        <dbReference type="SAM" id="Phobius"/>
    </source>
</evidence>
<dbReference type="Proteomes" id="UP000177407">
    <property type="component" value="Unassembled WGS sequence"/>
</dbReference>
<accession>A0A1F5S456</accession>
<feature type="transmembrane region" description="Helical" evidence="1">
    <location>
        <begin position="210"/>
        <end position="231"/>
    </location>
</feature>
<feature type="transmembrane region" description="Helical" evidence="1">
    <location>
        <begin position="20"/>
        <end position="42"/>
    </location>
</feature>
<name>A0A1F5S456_9BACT</name>
<evidence type="ECO:0000313" key="2">
    <source>
        <dbReference type="EMBL" id="OGF21061.1"/>
    </source>
</evidence>
<feature type="transmembrane region" description="Helical" evidence="1">
    <location>
        <begin position="119"/>
        <end position="141"/>
    </location>
</feature>
<gene>
    <name evidence="2" type="ORF">A2257_01450</name>
</gene>
<comment type="caution">
    <text evidence="2">The sequence shown here is derived from an EMBL/GenBank/DDBJ whole genome shotgun (WGS) entry which is preliminary data.</text>
</comment>
<reference evidence="2 3" key="1">
    <citation type="journal article" date="2016" name="Nat. Commun.">
        <title>Thousands of microbial genomes shed light on interconnected biogeochemical processes in an aquifer system.</title>
        <authorList>
            <person name="Anantharaman K."/>
            <person name="Brown C.T."/>
            <person name="Hug L.A."/>
            <person name="Sharon I."/>
            <person name="Castelle C.J."/>
            <person name="Probst A.J."/>
            <person name="Thomas B.C."/>
            <person name="Singh A."/>
            <person name="Wilkins M.J."/>
            <person name="Karaoz U."/>
            <person name="Brodie E.L."/>
            <person name="Williams K.H."/>
            <person name="Hubbard S.S."/>
            <person name="Banfield J.F."/>
        </authorList>
    </citation>
    <scope>NUCLEOTIDE SEQUENCE [LARGE SCALE GENOMIC DNA]</scope>
</reference>
<feature type="transmembrane region" description="Helical" evidence="1">
    <location>
        <begin position="48"/>
        <end position="74"/>
    </location>
</feature>
<keyword evidence="1" id="KW-1133">Transmembrane helix</keyword>
<feature type="transmembrane region" description="Helical" evidence="1">
    <location>
        <begin position="95"/>
        <end position="113"/>
    </location>
</feature>
<feature type="transmembrane region" description="Helical" evidence="1">
    <location>
        <begin position="162"/>
        <end position="190"/>
    </location>
</feature>
<organism evidence="2 3">
    <name type="scientific">Candidatus Falkowbacteria bacterium RIFOXYA2_FULL_38_12</name>
    <dbReference type="NCBI Taxonomy" id="1797993"/>
    <lineage>
        <taxon>Bacteria</taxon>
        <taxon>Candidatus Falkowiibacteriota</taxon>
    </lineage>
</organism>
<evidence type="ECO:0008006" key="4">
    <source>
        <dbReference type="Google" id="ProtNLM"/>
    </source>
</evidence>